<dbReference type="InterPro" id="IPR043143">
    <property type="entry name" value="Mal/L-sulf/L-lact_DH-like_NADP"/>
</dbReference>
<dbReference type="InterPro" id="IPR043144">
    <property type="entry name" value="Mal/L-sulf/L-lact_DH-like_ah"/>
</dbReference>
<dbReference type="AlphaFoldDB" id="A0A922CQT5"/>
<evidence type="ECO:0008006" key="5">
    <source>
        <dbReference type="Google" id="ProtNLM"/>
    </source>
</evidence>
<sequence>MLLTKQSNILRYICPTLRNCYSLRAYLSSTMEVRIEEARRFMEQSLMAVQTPESEAKAHADLLVHADIVGHFSHGLNRLEFYINDILSKATVPTAKPVILKETEATAWVDGCNALGATVSNFAMDLAIQKAKKAGVGWVAAKRSNHFGMAGYWALKAEREGLIGMAFTNTSPIMVPTRAKKSALGTNPIAMAAPATGGDSIVVDMATTAVAVGKIEVQMHKDEPIPEGWALGPDGKLTTDSKVAFDTANLLPLGGLEETSGYKGYGLGAMVEVFCSGLSGSKSTHNIRGWEVNSQGGPPDLGHCFVAIDPECFAPGFAERIADCLHHWRSMEPVDPSLPVLAPGDKERINSEETTKRGTIIYAQKQYERYFNIAKRIGVQPMETV</sequence>
<evidence type="ECO:0000313" key="4">
    <source>
        <dbReference type="Proteomes" id="UP000791440"/>
    </source>
</evidence>
<evidence type="ECO:0000256" key="1">
    <source>
        <dbReference type="ARBA" id="ARBA00006056"/>
    </source>
</evidence>
<dbReference type="Pfam" id="PF02615">
    <property type="entry name" value="Ldh_2"/>
    <property type="match status" value="1"/>
</dbReference>
<keyword evidence="2" id="KW-0560">Oxidoreductase</keyword>
<comment type="caution">
    <text evidence="3">The sequence shown here is derived from an EMBL/GenBank/DDBJ whole genome shotgun (WGS) entry which is preliminary data.</text>
</comment>
<evidence type="ECO:0000256" key="2">
    <source>
        <dbReference type="ARBA" id="ARBA00023002"/>
    </source>
</evidence>
<dbReference type="EMBL" id="JH668476">
    <property type="protein sequence ID" value="KAG6454806.1"/>
    <property type="molecule type" value="Genomic_DNA"/>
</dbReference>
<protein>
    <recommendedName>
        <fullName evidence="5">Malate dehydrogenase</fullName>
    </recommendedName>
</protein>
<dbReference type="InterPro" id="IPR036111">
    <property type="entry name" value="Mal/L-sulfo/L-lacto_DH-like_sf"/>
</dbReference>
<dbReference type="InterPro" id="IPR003767">
    <property type="entry name" value="Malate/L-lactate_DH-like"/>
</dbReference>
<dbReference type="Gene3D" id="1.10.1530.10">
    <property type="match status" value="1"/>
</dbReference>
<comment type="similarity">
    <text evidence="1">Belongs to the LDH2/MDH2 oxidoreductase family.</text>
</comment>
<dbReference type="Proteomes" id="UP000791440">
    <property type="component" value="Unassembled WGS sequence"/>
</dbReference>
<gene>
    <name evidence="3" type="ORF">O3G_MSEX008893</name>
</gene>
<reference evidence="3" key="2">
    <citation type="submission" date="2020-12" db="EMBL/GenBank/DDBJ databases">
        <authorList>
            <person name="Kanost M."/>
        </authorList>
    </citation>
    <scope>NUCLEOTIDE SEQUENCE</scope>
</reference>
<dbReference type="Gene3D" id="3.30.1370.60">
    <property type="entry name" value="Hypothetical oxidoreductase yiak, domain 2"/>
    <property type="match status" value="1"/>
</dbReference>
<dbReference type="GO" id="GO:0016491">
    <property type="term" value="F:oxidoreductase activity"/>
    <property type="evidence" value="ECO:0007669"/>
    <property type="project" value="UniProtKB-KW"/>
</dbReference>
<keyword evidence="4" id="KW-1185">Reference proteome</keyword>
<dbReference type="PANTHER" id="PTHR11091:SF0">
    <property type="entry name" value="MALATE DEHYDROGENASE"/>
    <property type="match status" value="1"/>
</dbReference>
<dbReference type="PANTHER" id="PTHR11091">
    <property type="entry name" value="OXIDOREDUCTASE-RELATED"/>
    <property type="match status" value="1"/>
</dbReference>
<accession>A0A922CQT5</accession>
<name>A0A922CQT5_MANSE</name>
<dbReference type="SUPFAM" id="SSF89733">
    <property type="entry name" value="L-sulfolactate dehydrogenase-like"/>
    <property type="match status" value="1"/>
</dbReference>
<reference evidence="3" key="1">
    <citation type="journal article" date="2016" name="Insect Biochem. Mol. Biol.">
        <title>Multifaceted biological insights from a draft genome sequence of the tobacco hornworm moth, Manduca sexta.</title>
        <authorList>
            <person name="Kanost M.R."/>
            <person name="Arrese E.L."/>
            <person name="Cao X."/>
            <person name="Chen Y.R."/>
            <person name="Chellapilla S."/>
            <person name="Goldsmith M.R."/>
            <person name="Grosse-Wilde E."/>
            <person name="Heckel D.G."/>
            <person name="Herndon N."/>
            <person name="Jiang H."/>
            <person name="Papanicolaou A."/>
            <person name="Qu J."/>
            <person name="Soulages J.L."/>
            <person name="Vogel H."/>
            <person name="Walters J."/>
            <person name="Waterhouse R.M."/>
            <person name="Ahn S.J."/>
            <person name="Almeida F.C."/>
            <person name="An C."/>
            <person name="Aqrawi P."/>
            <person name="Bretschneider A."/>
            <person name="Bryant W.B."/>
            <person name="Bucks S."/>
            <person name="Chao H."/>
            <person name="Chevignon G."/>
            <person name="Christen J.M."/>
            <person name="Clarke D.F."/>
            <person name="Dittmer N.T."/>
            <person name="Ferguson L.C.F."/>
            <person name="Garavelou S."/>
            <person name="Gordon K.H.J."/>
            <person name="Gunaratna R.T."/>
            <person name="Han Y."/>
            <person name="Hauser F."/>
            <person name="He Y."/>
            <person name="Heidel-Fischer H."/>
            <person name="Hirsh A."/>
            <person name="Hu Y."/>
            <person name="Jiang H."/>
            <person name="Kalra D."/>
            <person name="Klinner C."/>
            <person name="Konig C."/>
            <person name="Kovar C."/>
            <person name="Kroll A.R."/>
            <person name="Kuwar S.S."/>
            <person name="Lee S.L."/>
            <person name="Lehman R."/>
            <person name="Li K."/>
            <person name="Li Z."/>
            <person name="Liang H."/>
            <person name="Lovelace S."/>
            <person name="Lu Z."/>
            <person name="Mansfield J.H."/>
            <person name="McCulloch K.J."/>
            <person name="Mathew T."/>
            <person name="Morton B."/>
            <person name="Muzny D.M."/>
            <person name="Neunemann D."/>
            <person name="Ongeri F."/>
            <person name="Pauchet Y."/>
            <person name="Pu L.L."/>
            <person name="Pyrousis I."/>
            <person name="Rao X.J."/>
            <person name="Redding A."/>
            <person name="Roesel C."/>
            <person name="Sanchez-Gracia A."/>
            <person name="Schaack S."/>
            <person name="Shukla A."/>
            <person name="Tetreau G."/>
            <person name="Wang Y."/>
            <person name="Xiong G.H."/>
            <person name="Traut W."/>
            <person name="Walsh T.K."/>
            <person name="Worley K.C."/>
            <person name="Wu D."/>
            <person name="Wu W."/>
            <person name="Wu Y.Q."/>
            <person name="Zhang X."/>
            <person name="Zou Z."/>
            <person name="Zucker H."/>
            <person name="Briscoe A.D."/>
            <person name="Burmester T."/>
            <person name="Clem R.J."/>
            <person name="Feyereisen R."/>
            <person name="Grimmelikhuijzen C.J.P."/>
            <person name="Hamodrakas S.J."/>
            <person name="Hansson B.S."/>
            <person name="Huguet E."/>
            <person name="Jermiin L.S."/>
            <person name="Lan Q."/>
            <person name="Lehman H.K."/>
            <person name="Lorenzen M."/>
            <person name="Merzendorfer H."/>
            <person name="Michalopoulos I."/>
            <person name="Morton D.B."/>
            <person name="Muthukrishnan S."/>
            <person name="Oakeshott J.G."/>
            <person name="Palmer W."/>
            <person name="Park Y."/>
            <person name="Passarelli A.L."/>
            <person name="Rozas J."/>
            <person name="Schwartz L.M."/>
            <person name="Smith W."/>
            <person name="Southgate A."/>
            <person name="Vilcinskas A."/>
            <person name="Vogt R."/>
            <person name="Wang P."/>
            <person name="Werren J."/>
            <person name="Yu X.Q."/>
            <person name="Zhou J.J."/>
            <person name="Brown S.J."/>
            <person name="Scherer S.E."/>
            <person name="Richards S."/>
            <person name="Blissard G.W."/>
        </authorList>
    </citation>
    <scope>NUCLEOTIDE SEQUENCE</scope>
</reference>
<organism evidence="3 4">
    <name type="scientific">Manduca sexta</name>
    <name type="common">Tobacco hawkmoth</name>
    <name type="synonym">Tobacco hornworm</name>
    <dbReference type="NCBI Taxonomy" id="7130"/>
    <lineage>
        <taxon>Eukaryota</taxon>
        <taxon>Metazoa</taxon>
        <taxon>Ecdysozoa</taxon>
        <taxon>Arthropoda</taxon>
        <taxon>Hexapoda</taxon>
        <taxon>Insecta</taxon>
        <taxon>Pterygota</taxon>
        <taxon>Neoptera</taxon>
        <taxon>Endopterygota</taxon>
        <taxon>Lepidoptera</taxon>
        <taxon>Glossata</taxon>
        <taxon>Ditrysia</taxon>
        <taxon>Bombycoidea</taxon>
        <taxon>Sphingidae</taxon>
        <taxon>Sphinginae</taxon>
        <taxon>Sphingini</taxon>
        <taxon>Manduca</taxon>
    </lineage>
</organism>
<evidence type="ECO:0000313" key="3">
    <source>
        <dbReference type="EMBL" id="KAG6454806.1"/>
    </source>
</evidence>
<proteinExistence type="inferred from homology"/>
<dbReference type="OrthoDB" id="7881616at2759"/>